<evidence type="ECO:0000313" key="1">
    <source>
        <dbReference type="EMBL" id="AGK61442.1"/>
    </source>
</evidence>
<proteinExistence type="predicted"/>
<gene>
    <name evidence="1" type="ORF">Asulf_01459</name>
</gene>
<dbReference type="STRING" id="387631.Asulf_01459"/>
<dbReference type="EMBL" id="CP005290">
    <property type="protein sequence ID" value="AGK61442.1"/>
    <property type="molecule type" value="Genomic_DNA"/>
</dbReference>
<dbReference type="KEGG" id="ast:Asulf_01459"/>
<dbReference type="GeneID" id="15393094"/>
<dbReference type="AlphaFoldDB" id="N0BGN6"/>
<dbReference type="RefSeq" id="WP_015591040.1">
    <property type="nucleotide sequence ID" value="NC_021169.1"/>
</dbReference>
<name>N0BGN6_9EURY</name>
<evidence type="ECO:0000313" key="2">
    <source>
        <dbReference type="Proteomes" id="UP000013307"/>
    </source>
</evidence>
<reference evidence="1 2" key="1">
    <citation type="journal article" date="2013" name="Genome Announc.">
        <title>Complete Genome Sequence of the Thermophilic and Facultatively Chemolithoautotrophic Sulfate Reducer Archaeoglobus sulfaticallidus Strain PM70-1T.</title>
        <authorList>
            <person name="Stokke R."/>
            <person name="Hocking W.P."/>
            <person name="Steinsbu B.O."/>
            <person name="Steen I.H."/>
        </authorList>
    </citation>
    <scope>NUCLEOTIDE SEQUENCE [LARGE SCALE GENOMIC DNA]</scope>
    <source>
        <strain evidence="1">PM70-1</strain>
    </source>
</reference>
<dbReference type="Proteomes" id="UP000013307">
    <property type="component" value="Chromosome"/>
</dbReference>
<protein>
    <submittedName>
        <fullName evidence="1">Uncharacterized protein</fullName>
    </submittedName>
</protein>
<dbReference type="HOGENOM" id="CLU_1891309_0_0_2"/>
<accession>N0BGN6</accession>
<keyword evidence="2" id="KW-1185">Reference proteome</keyword>
<sequence length="134" mass="15354">MRHKKIAKKWRLISLARQIEEGIAYEFLRRALNLKEASKILNEVAFECGEKEREKIRRALGTEDPVDLVETILMLSGVKYKVGEYIEIYDCFLPAYGCIPMKSVCESFLEGISPKIKLSEGICENRGKCLIIIL</sequence>
<organism evidence="1 2">
    <name type="scientific">Archaeoglobus sulfaticallidus PM70-1</name>
    <dbReference type="NCBI Taxonomy" id="387631"/>
    <lineage>
        <taxon>Archaea</taxon>
        <taxon>Methanobacteriati</taxon>
        <taxon>Methanobacteriota</taxon>
        <taxon>Archaeoglobi</taxon>
        <taxon>Archaeoglobales</taxon>
        <taxon>Archaeoglobaceae</taxon>
        <taxon>Archaeoglobus</taxon>
    </lineage>
</organism>